<sequence>MPASQGPSQESQKKPLLVKSVSTSTSRSITQNPRTSKGDLQITMTSATAGVKNKIFFDSTAVPLYFLDDEALKRRQTHSQRR</sequence>
<dbReference type="OrthoDB" id="10506957at2759"/>
<feature type="compositionally biased region" description="Polar residues" evidence="1">
    <location>
        <begin position="1"/>
        <end position="10"/>
    </location>
</feature>
<protein>
    <submittedName>
        <fullName evidence="2">Uncharacterized protein</fullName>
    </submittedName>
</protein>
<reference evidence="2 3" key="1">
    <citation type="submission" date="2017-06" db="EMBL/GenBank/DDBJ databases">
        <title>Draft genome sequence of a variant of Elsinoe murrayae.</title>
        <authorList>
            <person name="Cheng Q."/>
        </authorList>
    </citation>
    <scope>NUCLEOTIDE SEQUENCE [LARGE SCALE GENOMIC DNA]</scope>
    <source>
        <strain evidence="2 3">CQ-2017a</strain>
    </source>
</reference>
<evidence type="ECO:0000313" key="3">
    <source>
        <dbReference type="Proteomes" id="UP000243797"/>
    </source>
</evidence>
<feature type="region of interest" description="Disordered" evidence="1">
    <location>
        <begin position="1"/>
        <end position="38"/>
    </location>
</feature>
<proteinExistence type="predicted"/>
<evidence type="ECO:0000313" key="2">
    <source>
        <dbReference type="EMBL" id="PNS15697.1"/>
    </source>
</evidence>
<comment type="caution">
    <text evidence="2">The sequence shown here is derived from an EMBL/GenBank/DDBJ whole genome shotgun (WGS) entry which is preliminary data.</text>
</comment>
<name>A0A2K1QKM6_9PEZI</name>
<organism evidence="2 3">
    <name type="scientific">Sphaceloma murrayae</name>
    <dbReference type="NCBI Taxonomy" id="2082308"/>
    <lineage>
        <taxon>Eukaryota</taxon>
        <taxon>Fungi</taxon>
        <taxon>Dikarya</taxon>
        <taxon>Ascomycota</taxon>
        <taxon>Pezizomycotina</taxon>
        <taxon>Dothideomycetes</taxon>
        <taxon>Dothideomycetidae</taxon>
        <taxon>Myriangiales</taxon>
        <taxon>Elsinoaceae</taxon>
        <taxon>Sphaceloma</taxon>
    </lineage>
</organism>
<evidence type="ECO:0000256" key="1">
    <source>
        <dbReference type="SAM" id="MobiDB-lite"/>
    </source>
</evidence>
<feature type="compositionally biased region" description="Polar residues" evidence="1">
    <location>
        <begin position="20"/>
        <end position="35"/>
    </location>
</feature>
<keyword evidence="3" id="KW-1185">Reference proteome</keyword>
<gene>
    <name evidence="2" type="ORF">CAC42_4149</name>
</gene>
<dbReference type="Proteomes" id="UP000243797">
    <property type="component" value="Unassembled WGS sequence"/>
</dbReference>
<dbReference type="AlphaFoldDB" id="A0A2K1QKM6"/>
<dbReference type="EMBL" id="NKHZ01000068">
    <property type="protein sequence ID" value="PNS15697.1"/>
    <property type="molecule type" value="Genomic_DNA"/>
</dbReference>
<accession>A0A2K1QKM6</accession>
<dbReference type="InParanoid" id="A0A2K1QKM6"/>